<evidence type="ECO:0000256" key="7">
    <source>
        <dbReference type="SAM" id="SignalP"/>
    </source>
</evidence>
<feature type="compositionally biased region" description="Polar residues" evidence="5">
    <location>
        <begin position="183"/>
        <end position="199"/>
    </location>
</feature>
<dbReference type="InterPro" id="IPR013980">
    <property type="entry name" value="MANSC_dom"/>
</dbReference>
<comment type="subcellular location">
    <subcellularLocation>
        <location evidence="1">Membrane</location>
    </subcellularLocation>
</comment>
<feature type="compositionally biased region" description="Low complexity" evidence="5">
    <location>
        <begin position="170"/>
        <end position="182"/>
    </location>
</feature>
<dbReference type="GO" id="GO:0030198">
    <property type="term" value="P:extracellular matrix organization"/>
    <property type="evidence" value="ECO:0007669"/>
    <property type="project" value="TreeGrafter"/>
</dbReference>
<feature type="compositionally biased region" description="Pro residues" evidence="5">
    <location>
        <begin position="160"/>
        <end position="169"/>
    </location>
</feature>
<name>A0AAY4EE19_9TELE</name>
<reference evidence="9" key="3">
    <citation type="submission" date="2025-09" db="UniProtKB">
        <authorList>
            <consortium name="Ensembl"/>
        </authorList>
    </citation>
    <scope>IDENTIFICATION</scope>
</reference>
<keyword evidence="3 6" id="KW-0472">Membrane</keyword>
<dbReference type="GO" id="GO:0005886">
    <property type="term" value="C:plasma membrane"/>
    <property type="evidence" value="ECO:0007669"/>
    <property type="project" value="TreeGrafter"/>
</dbReference>
<evidence type="ECO:0000256" key="6">
    <source>
        <dbReference type="SAM" id="Phobius"/>
    </source>
</evidence>
<dbReference type="InterPro" id="IPR011106">
    <property type="entry name" value="MANSC_N"/>
</dbReference>
<dbReference type="PANTHER" id="PTHR46750:SF2">
    <property type="entry name" value="MANSC DOMAIN-CONTAINING PROTEIN 4"/>
    <property type="match status" value="1"/>
</dbReference>
<dbReference type="PANTHER" id="PTHR46750">
    <property type="entry name" value="KUNITZ-TYPE PROTEASE INHIBITOR 1"/>
    <property type="match status" value="1"/>
</dbReference>
<dbReference type="GO" id="GO:0004867">
    <property type="term" value="F:serine-type endopeptidase inhibitor activity"/>
    <property type="evidence" value="ECO:0007669"/>
    <property type="project" value="TreeGrafter"/>
</dbReference>
<reference evidence="9 10" key="1">
    <citation type="submission" date="2020-06" db="EMBL/GenBank/DDBJ databases">
        <authorList>
            <consortium name="Wellcome Sanger Institute Data Sharing"/>
        </authorList>
    </citation>
    <scope>NUCLEOTIDE SEQUENCE [LARGE SCALE GENOMIC DNA]</scope>
</reference>
<evidence type="ECO:0000256" key="5">
    <source>
        <dbReference type="SAM" id="MobiDB-lite"/>
    </source>
</evidence>
<keyword evidence="2 7" id="KW-0732">Signal</keyword>
<dbReference type="GO" id="GO:0060429">
    <property type="term" value="P:epithelium development"/>
    <property type="evidence" value="ECO:0007669"/>
    <property type="project" value="TreeGrafter"/>
</dbReference>
<evidence type="ECO:0000256" key="1">
    <source>
        <dbReference type="ARBA" id="ARBA00004370"/>
    </source>
</evidence>
<accession>A0AAY4EE19</accession>
<feature type="domain" description="MANSC" evidence="8">
    <location>
        <begin position="34"/>
        <end position="114"/>
    </location>
</feature>
<organism evidence="9 10">
    <name type="scientific">Denticeps clupeoides</name>
    <name type="common">denticle herring</name>
    <dbReference type="NCBI Taxonomy" id="299321"/>
    <lineage>
        <taxon>Eukaryota</taxon>
        <taxon>Metazoa</taxon>
        <taxon>Chordata</taxon>
        <taxon>Craniata</taxon>
        <taxon>Vertebrata</taxon>
        <taxon>Euteleostomi</taxon>
        <taxon>Actinopterygii</taxon>
        <taxon>Neopterygii</taxon>
        <taxon>Teleostei</taxon>
        <taxon>Clupei</taxon>
        <taxon>Clupeiformes</taxon>
        <taxon>Denticipitoidei</taxon>
        <taxon>Denticipitidae</taxon>
        <taxon>Denticeps</taxon>
    </lineage>
</organism>
<dbReference type="Pfam" id="PF07502">
    <property type="entry name" value="MANEC"/>
    <property type="match status" value="1"/>
</dbReference>
<evidence type="ECO:0000256" key="2">
    <source>
        <dbReference type="ARBA" id="ARBA00022729"/>
    </source>
</evidence>
<reference evidence="9" key="2">
    <citation type="submission" date="2025-08" db="UniProtKB">
        <authorList>
            <consortium name="Ensembl"/>
        </authorList>
    </citation>
    <scope>IDENTIFICATION</scope>
</reference>
<evidence type="ECO:0000259" key="8">
    <source>
        <dbReference type="PROSITE" id="PS50986"/>
    </source>
</evidence>
<protein>
    <recommendedName>
        <fullName evidence="8">MANSC domain-containing protein</fullName>
    </recommendedName>
</protein>
<dbReference type="RefSeq" id="XP_028815016.1">
    <property type="nucleotide sequence ID" value="XM_028959183.1"/>
</dbReference>
<dbReference type="AlphaFoldDB" id="A0AAY4EE19"/>
<dbReference type="Ensembl" id="ENSDCDT00010066490.1">
    <property type="protein sequence ID" value="ENSDCDP00010055885.1"/>
    <property type="gene ID" value="ENSDCDG00010031955.1"/>
</dbReference>
<feature type="transmembrane region" description="Helical" evidence="6">
    <location>
        <begin position="370"/>
        <end position="392"/>
    </location>
</feature>
<evidence type="ECO:0000256" key="3">
    <source>
        <dbReference type="ARBA" id="ARBA00023136"/>
    </source>
</evidence>
<dbReference type="GeneID" id="114767413"/>
<keyword evidence="10" id="KW-1185">Reference proteome</keyword>
<dbReference type="Proteomes" id="UP000694580">
    <property type="component" value="Chromosome 17"/>
</dbReference>
<keyword evidence="4" id="KW-0325">Glycoprotein</keyword>
<evidence type="ECO:0000313" key="9">
    <source>
        <dbReference type="Ensembl" id="ENSDCDP00010055885.1"/>
    </source>
</evidence>
<evidence type="ECO:0000256" key="4">
    <source>
        <dbReference type="ARBA" id="ARBA00023180"/>
    </source>
</evidence>
<keyword evidence="6" id="KW-0812">Transmembrane</keyword>
<dbReference type="GeneTree" id="ENSGT00940000153377"/>
<proteinExistence type="predicted"/>
<evidence type="ECO:0000313" key="10">
    <source>
        <dbReference type="Proteomes" id="UP000694580"/>
    </source>
</evidence>
<sequence length="427" mass="46812">MVVAWWLLTVLSVARYAQPKCPPTSYYKNCWIRRFPGLLIDIGESQRRGAQLLKFYPEESALKCSRTCCLTRNFSCNLAVFHYNTTQESINCFHLHCPSLESCILRQRGDVILYNVTKGVDPDLLVFGKYFTSNLRVWPHITSSRLNASETMTADKRQFNPPPAPPAQPPTSAAVQTTSTTQENSTYPQLASTRLSTIPTLLKGSNDSPSTTKTTSTHPSGFSKRSTLSSLHITSAIKNMTQNTPPPETTGQFFQNMTSESSNTTAPSTTQTFSSARHISPAPLQVNHPPTTAGHHSTPVPPTPTSAVLNTSTSQLANNQSNATFLAPANIEGGKFHPNDTKVSLSRNNTAETPDPGDLTSAWHLVANTLLVAVATCSAVLVSCCCTIVLAASWRGRRRRKGYYRTTWAGKRGSMRLVKYVIVREST</sequence>
<feature type="compositionally biased region" description="Low complexity" evidence="5">
    <location>
        <begin position="205"/>
        <end position="220"/>
    </location>
</feature>
<feature type="signal peptide" evidence="7">
    <location>
        <begin position="1"/>
        <end position="19"/>
    </location>
</feature>
<feature type="chain" id="PRO_5044295696" description="MANSC domain-containing protein" evidence="7">
    <location>
        <begin position="20"/>
        <end position="427"/>
    </location>
</feature>
<dbReference type="GO" id="GO:0008544">
    <property type="term" value="P:epidermis development"/>
    <property type="evidence" value="ECO:0007669"/>
    <property type="project" value="TreeGrafter"/>
</dbReference>
<gene>
    <name evidence="9" type="primary">MANSC4</name>
</gene>
<feature type="region of interest" description="Disordered" evidence="5">
    <location>
        <begin position="155"/>
        <end position="226"/>
    </location>
</feature>
<keyword evidence="6" id="KW-1133">Transmembrane helix</keyword>
<dbReference type="PROSITE" id="PS50986">
    <property type="entry name" value="MANSC"/>
    <property type="match status" value="1"/>
</dbReference>
<dbReference type="SMART" id="SM00765">
    <property type="entry name" value="MANEC"/>
    <property type="match status" value="1"/>
</dbReference>